<organism evidence="2 3">
    <name type="scientific">Ambrosia artemisiifolia</name>
    <name type="common">Common ragweed</name>
    <dbReference type="NCBI Taxonomy" id="4212"/>
    <lineage>
        <taxon>Eukaryota</taxon>
        <taxon>Viridiplantae</taxon>
        <taxon>Streptophyta</taxon>
        <taxon>Embryophyta</taxon>
        <taxon>Tracheophyta</taxon>
        <taxon>Spermatophyta</taxon>
        <taxon>Magnoliopsida</taxon>
        <taxon>eudicotyledons</taxon>
        <taxon>Gunneridae</taxon>
        <taxon>Pentapetalae</taxon>
        <taxon>asterids</taxon>
        <taxon>campanulids</taxon>
        <taxon>Asterales</taxon>
        <taxon>Asteraceae</taxon>
        <taxon>Asteroideae</taxon>
        <taxon>Heliantheae alliance</taxon>
        <taxon>Heliantheae</taxon>
        <taxon>Ambrosia</taxon>
    </lineage>
</organism>
<evidence type="ECO:0000313" key="3">
    <source>
        <dbReference type="Proteomes" id="UP001206925"/>
    </source>
</evidence>
<reference evidence="2" key="1">
    <citation type="submission" date="2022-06" db="EMBL/GenBank/DDBJ databases">
        <title>Uncovering the hologenomic basis of an extraordinary plant invasion.</title>
        <authorList>
            <person name="Bieker V.C."/>
            <person name="Martin M.D."/>
            <person name="Gilbert T."/>
            <person name="Hodgins K."/>
            <person name="Battlay P."/>
            <person name="Petersen B."/>
            <person name="Wilson J."/>
        </authorList>
    </citation>
    <scope>NUCLEOTIDE SEQUENCE</scope>
    <source>
        <strain evidence="2">AA19_3_7</strain>
        <tissue evidence="2">Leaf</tissue>
    </source>
</reference>
<dbReference type="EMBL" id="JAMZMK010005788">
    <property type="protein sequence ID" value="KAI7751933.1"/>
    <property type="molecule type" value="Genomic_DNA"/>
</dbReference>
<feature type="compositionally biased region" description="Polar residues" evidence="1">
    <location>
        <begin position="111"/>
        <end position="125"/>
    </location>
</feature>
<feature type="region of interest" description="Disordered" evidence="1">
    <location>
        <begin position="104"/>
        <end position="125"/>
    </location>
</feature>
<keyword evidence="3" id="KW-1185">Reference proteome</keyword>
<protein>
    <submittedName>
        <fullName evidence="2">Uncharacterized protein</fullName>
    </submittedName>
</protein>
<evidence type="ECO:0000313" key="2">
    <source>
        <dbReference type="EMBL" id="KAI7751933.1"/>
    </source>
</evidence>
<proteinExistence type="predicted"/>
<sequence>MSCAEMMLQPNKETLVHNIIGKELELQVQANRDRKGITRCTEHSKAGSLKTTPLPFPELCAELFDGNTVTGNCKWTSTQTTSVIGSSSCYRVKPLMITGTIFHDTEDDAGTNHQTSEPTPNKTTKSSIIADDLALNMQKVLQYLIKGKGQQFLNVL</sequence>
<accession>A0AAD5GU55</accession>
<gene>
    <name evidence="2" type="ORF">M8C21_001576</name>
</gene>
<comment type="caution">
    <text evidence="2">The sequence shown here is derived from an EMBL/GenBank/DDBJ whole genome shotgun (WGS) entry which is preliminary data.</text>
</comment>
<dbReference type="Proteomes" id="UP001206925">
    <property type="component" value="Unassembled WGS sequence"/>
</dbReference>
<name>A0AAD5GU55_AMBAR</name>
<evidence type="ECO:0000256" key="1">
    <source>
        <dbReference type="SAM" id="MobiDB-lite"/>
    </source>
</evidence>
<dbReference type="AlphaFoldDB" id="A0AAD5GU55"/>